<proteinExistence type="predicted"/>
<protein>
    <recommendedName>
        <fullName evidence="5">Signal peptidase I</fullName>
        <ecNumber evidence="5">3.4.21.89</ecNumber>
    </recommendedName>
</protein>
<dbReference type="CDD" id="cd06530">
    <property type="entry name" value="S26_SPase_I"/>
    <property type="match status" value="1"/>
</dbReference>
<name>A0ABQ6I0T8_9MICO</name>
<dbReference type="InterPro" id="IPR019533">
    <property type="entry name" value="Peptidase_S26"/>
</dbReference>
<keyword evidence="10" id="KW-1185">Reference proteome</keyword>
<sequence length="194" mass="19927">MGGMVSGVRVGLRWAGSALLWAGALAGVLGLALFVGVRSGYVQTLVVISGSMQPTYHVGDGLVSRRVPASAVRVGDVVSARNADGVLVTHRVVGVEDGPGDARTLTLRGDANSGDDPAPYVVERTYVPVVTVPHAKAFVDVVRRPTVGIPLVVAACALVGFALVPSGGPRRQDDVPGGGTDEKPAPTHRYDQAS</sequence>
<evidence type="ECO:0000256" key="2">
    <source>
        <dbReference type="ARBA" id="ARBA00022692"/>
    </source>
</evidence>
<accession>A0ABQ6I0T8</accession>
<keyword evidence="2 7" id="KW-0812">Transmembrane</keyword>
<feature type="transmembrane region" description="Helical" evidence="7">
    <location>
        <begin position="12"/>
        <end position="35"/>
    </location>
</feature>
<dbReference type="InterPro" id="IPR036286">
    <property type="entry name" value="LexA/Signal_pep-like_sf"/>
</dbReference>
<evidence type="ECO:0000256" key="3">
    <source>
        <dbReference type="ARBA" id="ARBA00022989"/>
    </source>
</evidence>
<evidence type="ECO:0000256" key="6">
    <source>
        <dbReference type="SAM" id="MobiDB-lite"/>
    </source>
</evidence>
<feature type="transmembrane region" description="Helical" evidence="7">
    <location>
        <begin position="147"/>
        <end position="164"/>
    </location>
</feature>
<comment type="subcellular location">
    <subcellularLocation>
        <location evidence="1">Membrane</location>
    </subcellularLocation>
</comment>
<dbReference type="NCBIfam" id="TIGR02228">
    <property type="entry name" value="sigpep_I_arch"/>
    <property type="match status" value="1"/>
</dbReference>
<dbReference type="Pfam" id="PF10502">
    <property type="entry name" value="Peptidase_S26"/>
    <property type="match status" value="1"/>
</dbReference>
<dbReference type="InterPro" id="IPR001733">
    <property type="entry name" value="Peptidase_S26B"/>
</dbReference>
<keyword evidence="3 7" id="KW-1133">Transmembrane helix</keyword>
<feature type="region of interest" description="Disordered" evidence="6">
    <location>
        <begin position="167"/>
        <end position="194"/>
    </location>
</feature>
<evidence type="ECO:0000259" key="8">
    <source>
        <dbReference type="Pfam" id="PF10502"/>
    </source>
</evidence>
<reference evidence="10" key="1">
    <citation type="journal article" date="2019" name="Int. J. Syst. Evol. Microbiol.">
        <title>The Global Catalogue of Microorganisms (GCM) 10K type strain sequencing project: providing services to taxonomists for standard genome sequencing and annotation.</title>
        <authorList>
            <consortium name="The Broad Institute Genomics Platform"/>
            <consortium name="The Broad Institute Genome Sequencing Center for Infectious Disease"/>
            <person name="Wu L."/>
            <person name="Ma J."/>
        </authorList>
    </citation>
    <scope>NUCLEOTIDE SEQUENCE [LARGE SCALE GENOMIC DNA]</scope>
    <source>
        <strain evidence="10">NBRC 106348</strain>
    </source>
</reference>
<comment type="caution">
    <text evidence="9">The sequence shown here is derived from an EMBL/GenBank/DDBJ whole genome shotgun (WGS) entry which is preliminary data.</text>
</comment>
<evidence type="ECO:0000256" key="1">
    <source>
        <dbReference type="ARBA" id="ARBA00004370"/>
    </source>
</evidence>
<dbReference type="EC" id="3.4.21.89" evidence="5"/>
<dbReference type="Proteomes" id="UP001157091">
    <property type="component" value="Unassembled WGS sequence"/>
</dbReference>
<dbReference type="SUPFAM" id="SSF51306">
    <property type="entry name" value="LexA/Signal peptidase"/>
    <property type="match status" value="1"/>
</dbReference>
<feature type="compositionally biased region" description="Basic and acidic residues" evidence="6">
    <location>
        <begin position="170"/>
        <end position="194"/>
    </location>
</feature>
<keyword evidence="4 7" id="KW-0472">Membrane</keyword>
<evidence type="ECO:0000256" key="7">
    <source>
        <dbReference type="SAM" id="Phobius"/>
    </source>
</evidence>
<organism evidence="9 10">
    <name type="scientific">Luteimicrobium album</name>
    <dbReference type="NCBI Taxonomy" id="1054550"/>
    <lineage>
        <taxon>Bacteria</taxon>
        <taxon>Bacillati</taxon>
        <taxon>Actinomycetota</taxon>
        <taxon>Actinomycetes</taxon>
        <taxon>Micrococcales</taxon>
        <taxon>Luteimicrobium</taxon>
    </lineage>
</organism>
<evidence type="ECO:0000256" key="5">
    <source>
        <dbReference type="NCBIfam" id="TIGR02228"/>
    </source>
</evidence>
<evidence type="ECO:0000256" key="4">
    <source>
        <dbReference type="ARBA" id="ARBA00023136"/>
    </source>
</evidence>
<feature type="domain" description="Peptidase S26" evidence="8">
    <location>
        <begin position="26"/>
        <end position="95"/>
    </location>
</feature>
<gene>
    <name evidence="9" type="ORF">GCM10025864_21300</name>
</gene>
<evidence type="ECO:0000313" key="10">
    <source>
        <dbReference type="Proteomes" id="UP001157091"/>
    </source>
</evidence>
<evidence type="ECO:0000313" key="9">
    <source>
        <dbReference type="EMBL" id="GMA24371.1"/>
    </source>
</evidence>
<dbReference type="EMBL" id="BSUK01000001">
    <property type="protein sequence ID" value="GMA24371.1"/>
    <property type="molecule type" value="Genomic_DNA"/>
</dbReference>